<keyword evidence="3" id="KW-1185">Reference proteome</keyword>
<gene>
    <name evidence="2" type="ORF">SPRG_22206</name>
</gene>
<dbReference type="AlphaFoldDB" id="A0A067C885"/>
<feature type="transmembrane region" description="Helical" evidence="1">
    <location>
        <begin position="70"/>
        <end position="92"/>
    </location>
</feature>
<evidence type="ECO:0000313" key="3">
    <source>
        <dbReference type="Proteomes" id="UP000030745"/>
    </source>
</evidence>
<keyword evidence="1" id="KW-0472">Membrane</keyword>
<name>A0A067C885_SAPPC</name>
<feature type="transmembrane region" description="Helical" evidence="1">
    <location>
        <begin position="337"/>
        <end position="357"/>
    </location>
</feature>
<protein>
    <submittedName>
        <fullName evidence="2">Uncharacterized protein</fullName>
    </submittedName>
</protein>
<dbReference type="GeneID" id="24142589"/>
<feature type="transmembrane region" description="Helical" evidence="1">
    <location>
        <begin position="32"/>
        <end position="58"/>
    </location>
</feature>
<dbReference type="OrthoDB" id="10524353at2759"/>
<proteinExistence type="predicted"/>
<organism evidence="2 3">
    <name type="scientific">Saprolegnia parasitica (strain CBS 223.65)</name>
    <dbReference type="NCBI Taxonomy" id="695850"/>
    <lineage>
        <taxon>Eukaryota</taxon>
        <taxon>Sar</taxon>
        <taxon>Stramenopiles</taxon>
        <taxon>Oomycota</taxon>
        <taxon>Saprolegniomycetes</taxon>
        <taxon>Saprolegniales</taxon>
        <taxon>Saprolegniaceae</taxon>
        <taxon>Saprolegnia</taxon>
    </lineage>
</organism>
<dbReference type="RefSeq" id="XP_012202633.1">
    <property type="nucleotide sequence ID" value="XM_012347243.1"/>
</dbReference>
<dbReference type="OMA" id="VARMFND"/>
<dbReference type="KEGG" id="spar:SPRG_22206"/>
<dbReference type="Proteomes" id="UP000030745">
    <property type="component" value="Unassembled WGS sequence"/>
</dbReference>
<dbReference type="EMBL" id="KK583222">
    <property type="protein sequence ID" value="KDO26678.1"/>
    <property type="molecule type" value="Genomic_DNA"/>
</dbReference>
<keyword evidence="1" id="KW-0812">Transmembrane</keyword>
<sequence length="385" mass="41908">MPTPTRTTVAVAIAFLLFAAYGACVKALDASMYSALLAMPHASTVGTVAIVVAVLGLVHLVWTRCAPSPTLCLVLLVAEVVCASVLLAYAVAALSTTTHAIDDSPKLTTYQHRMEEFLASDAARQYKYSSSLTYTWGVDAPSRPTLSYVGYEYPRTVARMFNDVYCMSEGRHFCSAFPLVQTIVFPGLWADPNVTAAIARNLSTLPTTFANVTVTATTTIESFCARVNISYTIPRDQTEPFMRDLGRLCSSCKTLGTLATVSTDHDTLKQWIHTSCPMTSPKPSGVYCVTAADCIQTNVLRPERSDDSEWCYVTESYLNPSYDACFGHTLMSAARTYAVAIVIASGVLLCLSVLLLARVYVVRQVQRYQDALREAAVQTPTMTNV</sequence>
<keyword evidence="1" id="KW-1133">Transmembrane helix</keyword>
<dbReference type="VEuPathDB" id="FungiDB:SPRG_22206"/>
<accession>A0A067C885</accession>
<evidence type="ECO:0000256" key="1">
    <source>
        <dbReference type="SAM" id="Phobius"/>
    </source>
</evidence>
<evidence type="ECO:0000313" key="2">
    <source>
        <dbReference type="EMBL" id="KDO26678.1"/>
    </source>
</evidence>
<reference evidence="2 3" key="1">
    <citation type="journal article" date="2013" name="PLoS Genet.">
        <title>Distinctive expansion of potential virulence genes in the genome of the oomycete fish pathogen Saprolegnia parasitica.</title>
        <authorList>
            <person name="Jiang R.H."/>
            <person name="de Bruijn I."/>
            <person name="Haas B.J."/>
            <person name="Belmonte R."/>
            <person name="Lobach L."/>
            <person name="Christie J."/>
            <person name="van den Ackerveken G."/>
            <person name="Bottin A."/>
            <person name="Bulone V."/>
            <person name="Diaz-Moreno S.M."/>
            <person name="Dumas B."/>
            <person name="Fan L."/>
            <person name="Gaulin E."/>
            <person name="Govers F."/>
            <person name="Grenville-Briggs L.J."/>
            <person name="Horner N.R."/>
            <person name="Levin J.Z."/>
            <person name="Mammella M."/>
            <person name="Meijer H.J."/>
            <person name="Morris P."/>
            <person name="Nusbaum C."/>
            <person name="Oome S."/>
            <person name="Phillips A.J."/>
            <person name="van Rooyen D."/>
            <person name="Rzeszutek E."/>
            <person name="Saraiva M."/>
            <person name="Secombes C.J."/>
            <person name="Seidl M.F."/>
            <person name="Snel B."/>
            <person name="Stassen J.H."/>
            <person name="Sykes S."/>
            <person name="Tripathy S."/>
            <person name="van den Berg H."/>
            <person name="Vega-Arreguin J.C."/>
            <person name="Wawra S."/>
            <person name="Young S.K."/>
            <person name="Zeng Q."/>
            <person name="Dieguez-Uribeondo J."/>
            <person name="Russ C."/>
            <person name="Tyler B.M."/>
            <person name="van West P."/>
        </authorList>
    </citation>
    <scope>NUCLEOTIDE SEQUENCE [LARGE SCALE GENOMIC DNA]</scope>
    <source>
        <strain evidence="2 3">CBS 223.65</strain>
    </source>
</reference>